<evidence type="ECO:0000256" key="2">
    <source>
        <dbReference type="ARBA" id="ARBA00008133"/>
    </source>
</evidence>
<dbReference type="InterPro" id="IPR036108">
    <property type="entry name" value="4pyrrol_syn_uPrphyn_synt_sf"/>
</dbReference>
<proteinExistence type="inferred from homology"/>
<evidence type="ECO:0000259" key="10">
    <source>
        <dbReference type="Pfam" id="PF02602"/>
    </source>
</evidence>
<evidence type="ECO:0000256" key="7">
    <source>
        <dbReference type="ARBA" id="ARBA00040167"/>
    </source>
</evidence>
<dbReference type="InterPro" id="IPR003754">
    <property type="entry name" value="4pyrrol_synth_uPrphyn_synth"/>
</dbReference>
<dbReference type="Pfam" id="PF02602">
    <property type="entry name" value="HEM4"/>
    <property type="match status" value="1"/>
</dbReference>
<evidence type="ECO:0000256" key="9">
    <source>
        <dbReference type="RuleBase" id="RU366031"/>
    </source>
</evidence>
<evidence type="ECO:0000256" key="3">
    <source>
        <dbReference type="ARBA" id="ARBA00013109"/>
    </source>
</evidence>
<keyword evidence="4 9" id="KW-0456">Lyase</keyword>
<evidence type="ECO:0000256" key="1">
    <source>
        <dbReference type="ARBA" id="ARBA00004772"/>
    </source>
</evidence>
<dbReference type="Proteomes" id="UP000624279">
    <property type="component" value="Unassembled WGS sequence"/>
</dbReference>
<comment type="similarity">
    <text evidence="2 9">Belongs to the uroporphyrinogen-III synthase family.</text>
</comment>
<evidence type="ECO:0000256" key="5">
    <source>
        <dbReference type="ARBA" id="ARBA00023244"/>
    </source>
</evidence>
<sequence>MNSTVISTAIPTVIITRPQHQAQHLVDLLEQVGRQSVVFPMFEIEEMLENPELDQAICDLEDYALVMFVSPNAVDAMLNRIAEKDWQWPSSVAIAVVGAASRQALLKHGIDEAAVRIISPTNTERTDSETLLEELDLTALRGQKVLIVRADSGRDFFADALLGAQINVQAITAYRRITPIFDESKKQELQTYLNAACAWVVTSSAVLRTLLAWCSQLDQAGAVAKMQQQNLYVPHFRIAEVARELGFKHISLSASGDEKLLLALQSSL</sequence>
<dbReference type="Gene3D" id="3.40.50.10090">
    <property type="match status" value="2"/>
</dbReference>
<accession>A0ABR6YDZ1</accession>
<organism evidence="11 12">
    <name type="scientific">Undibacterium flavidum</name>
    <dbReference type="NCBI Taxonomy" id="2762297"/>
    <lineage>
        <taxon>Bacteria</taxon>
        <taxon>Pseudomonadati</taxon>
        <taxon>Pseudomonadota</taxon>
        <taxon>Betaproteobacteria</taxon>
        <taxon>Burkholderiales</taxon>
        <taxon>Oxalobacteraceae</taxon>
        <taxon>Undibacterium</taxon>
    </lineage>
</organism>
<comment type="function">
    <text evidence="6 9">Catalyzes cyclization of the linear tetrapyrrole, hydroxymethylbilane, to the macrocyclic uroporphyrinogen III.</text>
</comment>
<dbReference type="PANTHER" id="PTHR38042">
    <property type="entry name" value="UROPORPHYRINOGEN-III SYNTHASE, CHLOROPLASTIC"/>
    <property type="match status" value="1"/>
</dbReference>
<evidence type="ECO:0000256" key="8">
    <source>
        <dbReference type="ARBA" id="ARBA00048617"/>
    </source>
</evidence>
<dbReference type="CDD" id="cd06578">
    <property type="entry name" value="HemD"/>
    <property type="match status" value="1"/>
</dbReference>
<evidence type="ECO:0000313" key="12">
    <source>
        <dbReference type="Proteomes" id="UP000624279"/>
    </source>
</evidence>
<evidence type="ECO:0000256" key="6">
    <source>
        <dbReference type="ARBA" id="ARBA00037589"/>
    </source>
</evidence>
<feature type="domain" description="Tetrapyrrole biosynthesis uroporphyrinogen III synthase" evidence="10">
    <location>
        <begin position="24"/>
        <end position="254"/>
    </location>
</feature>
<evidence type="ECO:0000313" key="11">
    <source>
        <dbReference type="EMBL" id="MBC3874777.1"/>
    </source>
</evidence>
<name>A0ABR6YDZ1_9BURK</name>
<dbReference type="EC" id="4.2.1.75" evidence="3 9"/>
<comment type="caution">
    <text evidence="11">The sequence shown here is derived from an EMBL/GenBank/DDBJ whole genome shotgun (WGS) entry which is preliminary data.</text>
</comment>
<comment type="pathway">
    <text evidence="1 9">Porphyrin-containing compound metabolism; protoporphyrin-IX biosynthesis; coproporphyrinogen-III from 5-aminolevulinate: step 3/4.</text>
</comment>
<reference evidence="11 12" key="1">
    <citation type="submission" date="2020-08" db="EMBL/GenBank/DDBJ databases">
        <title>Novel species isolated from subtropical streams in China.</title>
        <authorList>
            <person name="Lu H."/>
        </authorList>
    </citation>
    <scope>NUCLEOTIDE SEQUENCE [LARGE SCALE GENOMIC DNA]</scope>
    <source>
        <strain evidence="11 12">LX15W</strain>
    </source>
</reference>
<dbReference type="SUPFAM" id="SSF69618">
    <property type="entry name" value="HemD-like"/>
    <property type="match status" value="1"/>
</dbReference>
<protein>
    <recommendedName>
        <fullName evidence="7 9">Uroporphyrinogen-III synthase</fullName>
        <ecNumber evidence="3 9">4.2.1.75</ecNumber>
    </recommendedName>
</protein>
<dbReference type="PANTHER" id="PTHR38042:SF1">
    <property type="entry name" value="UROPORPHYRINOGEN-III SYNTHASE, CHLOROPLASTIC"/>
    <property type="match status" value="1"/>
</dbReference>
<dbReference type="EMBL" id="JACOGA010000013">
    <property type="protein sequence ID" value="MBC3874777.1"/>
    <property type="molecule type" value="Genomic_DNA"/>
</dbReference>
<evidence type="ECO:0000256" key="4">
    <source>
        <dbReference type="ARBA" id="ARBA00023239"/>
    </source>
</evidence>
<keyword evidence="12" id="KW-1185">Reference proteome</keyword>
<gene>
    <name evidence="11" type="ORF">H8K55_14390</name>
</gene>
<comment type="catalytic activity">
    <reaction evidence="8 9">
        <text>hydroxymethylbilane = uroporphyrinogen III + H2O</text>
        <dbReference type="Rhea" id="RHEA:18965"/>
        <dbReference type="ChEBI" id="CHEBI:15377"/>
        <dbReference type="ChEBI" id="CHEBI:57308"/>
        <dbReference type="ChEBI" id="CHEBI:57845"/>
        <dbReference type="EC" id="4.2.1.75"/>
    </reaction>
</comment>
<keyword evidence="5 9" id="KW-0627">Porphyrin biosynthesis</keyword>
<dbReference type="InterPro" id="IPR039793">
    <property type="entry name" value="UROS/Hem4"/>
</dbReference>